<dbReference type="AlphaFoldDB" id="A0A0F9BS89"/>
<reference evidence="2" key="1">
    <citation type="journal article" date="2015" name="Nature">
        <title>Complex archaea that bridge the gap between prokaryotes and eukaryotes.</title>
        <authorList>
            <person name="Spang A."/>
            <person name="Saw J.H."/>
            <person name="Jorgensen S.L."/>
            <person name="Zaremba-Niedzwiedzka K."/>
            <person name="Martijn J."/>
            <person name="Lind A.E."/>
            <person name="van Eijk R."/>
            <person name="Schleper C."/>
            <person name="Guy L."/>
            <person name="Ettema T.J."/>
        </authorList>
    </citation>
    <scope>NUCLEOTIDE SEQUENCE</scope>
</reference>
<evidence type="ECO:0000256" key="1">
    <source>
        <dbReference type="ARBA" id="ARBA00023125"/>
    </source>
</evidence>
<dbReference type="PIRSF" id="PIRSF004555">
    <property type="entry name" value="UCP004555"/>
    <property type="match status" value="1"/>
</dbReference>
<protein>
    <recommendedName>
        <fullName evidence="3">Nucleoid-associated protein</fullName>
    </recommendedName>
</protein>
<keyword evidence="1" id="KW-0238">DNA-binding</keyword>
<dbReference type="PANTHER" id="PTHR33449">
    <property type="entry name" value="NUCLEOID-ASSOCIATED PROTEIN YBAB"/>
    <property type="match status" value="1"/>
</dbReference>
<dbReference type="GO" id="GO:0005829">
    <property type="term" value="C:cytosol"/>
    <property type="evidence" value="ECO:0007669"/>
    <property type="project" value="TreeGrafter"/>
</dbReference>
<dbReference type="GO" id="GO:0003677">
    <property type="term" value="F:DNA binding"/>
    <property type="evidence" value="ECO:0007669"/>
    <property type="project" value="UniProtKB-KW"/>
</dbReference>
<dbReference type="Pfam" id="PF02575">
    <property type="entry name" value="YbaB_DNA_bd"/>
    <property type="match status" value="1"/>
</dbReference>
<dbReference type="Gene3D" id="3.30.1310.10">
    <property type="entry name" value="Nucleoid-associated protein YbaB-like domain"/>
    <property type="match status" value="1"/>
</dbReference>
<evidence type="ECO:0000313" key="2">
    <source>
        <dbReference type="EMBL" id="KKL24794.1"/>
    </source>
</evidence>
<organism evidence="2">
    <name type="scientific">marine sediment metagenome</name>
    <dbReference type="NCBI Taxonomy" id="412755"/>
    <lineage>
        <taxon>unclassified sequences</taxon>
        <taxon>metagenomes</taxon>
        <taxon>ecological metagenomes</taxon>
    </lineage>
</organism>
<proteinExistence type="inferred from homology"/>
<dbReference type="HAMAP" id="MF_00274">
    <property type="entry name" value="DNA_YbaB_EbfC"/>
    <property type="match status" value="1"/>
</dbReference>
<evidence type="ECO:0008006" key="3">
    <source>
        <dbReference type="Google" id="ProtNLM"/>
    </source>
</evidence>
<dbReference type="NCBIfam" id="TIGR00103">
    <property type="entry name" value="DNA_YbaB_EbfC"/>
    <property type="match status" value="1"/>
</dbReference>
<name>A0A0F9BS89_9ZZZZ</name>
<sequence>MFGDIGKLMQMISKLKTELPALKERLAAAEHYGDAGGGGITAKVNGKLQLIDLKISPEAAADCDAEMLADMIKAAIASAQAKAAEAGEAALKELTGGMDVPGLSGMM</sequence>
<accession>A0A0F9BS89</accession>
<dbReference type="SUPFAM" id="SSF82607">
    <property type="entry name" value="YbaB-like"/>
    <property type="match status" value="1"/>
</dbReference>
<dbReference type="InterPro" id="IPR004401">
    <property type="entry name" value="YbaB/EbfC"/>
</dbReference>
<dbReference type="InterPro" id="IPR036894">
    <property type="entry name" value="YbaB-like_sf"/>
</dbReference>
<comment type="caution">
    <text evidence="2">The sequence shown here is derived from an EMBL/GenBank/DDBJ whole genome shotgun (WGS) entry which is preliminary data.</text>
</comment>
<dbReference type="EMBL" id="LAZR01036454">
    <property type="protein sequence ID" value="KKL24794.1"/>
    <property type="molecule type" value="Genomic_DNA"/>
</dbReference>
<dbReference type="PANTHER" id="PTHR33449:SF1">
    <property type="entry name" value="NUCLEOID-ASSOCIATED PROTEIN YBAB"/>
    <property type="match status" value="1"/>
</dbReference>
<gene>
    <name evidence="2" type="ORF">LCGC14_2411760</name>
</gene>